<keyword evidence="5 6" id="KW-0472">Membrane</keyword>
<reference evidence="7 8" key="1">
    <citation type="submission" date="2018-10" db="EMBL/GenBank/DDBJ databases">
        <title>Fifty Aureobasidium pullulans genomes reveal a recombining polyextremotolerant generalist.</title>
        <authorList>
            <person name="Gostincar C."/>
            <person name="Turk M."/>
            <person name="Zajc J."/>
            <person name="Gunde-Cimerman N."/>
        </authorList>
    </citation>
    <scope>NUCLEOTIDE SEQUENCE [LARGE SCALE GENOMIC DNA]</scope>
    <source>
        <strain evidence="7 8">EXF-3519</strain>
    </source>
</reference>
<dbReference type="AlphaFoldDB" id="A0A4S9XPF7"/>
<proteinExistence type="inferred from homology"/>
<comment type="caution">
    <text evidence="7">The sequence shown here is derived from an EMBL/GenBank/DDBJ whole genome shotgun (WGS) entry which is preliminary data.</text>
</comment>
<evidence type="ECO:0000256" key="1">
    <source>
        <dbReference type="ARBA" id="ARBA00004141"/>
    </source>
</evidence>
<dbReference type="SUPFAM" id="SSF52047">
    <property type="entry name" value="RNI-like"/>
    <property type="match status" value="1"/>
</dbReference>
<feature type="transmembrane region" description="Helical" evidence="6">
    <location>
        <begin position="664"/>
        <end position="684"/>
    </location>
</feature>
<feature type="transmembrane region" description="Helical" evidence="6">
    <location>
        <begin position="691"/>
        <end position="711"/>
    </location>
</feature>
<keyword evidence="4 6" id="KW-1133">Transmembrane helix</keyword>
<gene>
    <name evidence="7" type="ORF">D6C85_00146</name>
</gene>
<dbReference type="InterPro" id="IPR032675">
    <property type="entry name" value="LRR_dom_sf"/>
</dbReference>
<keyword evidence="3 6" id="KW-0812">Transmembrane</keyword>
<dbReference type="GO" id="GO:0005886">
    <property type="term" value="C:plasma membrane"/>
    <property type="evidence" value="ECO:0007669"/>
    <property type="project" value="TreeGrafter"/>
</dbReference>
<evidence type="ECO:0000256" key="3">
    <source>
        <dbReference type="ARBA" id="ARBA00022692"/>
    </source>
</evidence>
<dbReference type="Pfam" id="PF02133">
    <property type="entry name" value="Transp_cyt_pur"/>
    <property type="match status" value="1"/>
</dbReference>
<evidence type="ECO:0000256" key="6">
    <source>
        <dbReference type="SAM" id="Phobius"/>
    </source>
</evidence>
<sequence length="1055" mass="116229">MTATPSPSAIAATATATASPTIMRSNNMARPRVVALPSEMVAMVLSDVEHDRATLVSVMRSNKEMFEHAVRLYWLLVNPSNRLLGRLSSRTSLGRQQVYAKHIQRLHIDVAPLMILPPLHHIRFNKLRELIIIYKEAESSTQLPHAPAGCHIGISHLLNPSLEVLKLGDEPFTPGRYSTGNILPHLAGRCPDLRTLSIRSEVMGASPRCLTRVIEGCKELRSLSINSHARALIDAQALKHIAAHPRLFFFRTDKLITASDVRFALSDNGPSPFGRLCWMSLEIETEAAVLMVPHTPSLEIMELMLSGPGNIFAHLHNLEKLKQMTLYFKTDHILTEDDFNAVIPHTSLRVLELSPLNTANLYASSVSVTALLRIFAALPKIRTLRLLAHNRWNVDLLVGLGRLLPRLERLEIAGTYDFSIMESLPTAIFPCLTYLCVTKVKDIGGPGTLEHRAQKIAQLIHRHAPKLKGHIPILLLRIDLIQEYREHHLQLFPDPYIELTVFQEVEHDNGLTNKELFLTNHDLKIVEPERRQWTAFNFVGFWIADSFNINTWMIAASSLDVGLSWWQAWICVWVGYTISAFFICLTGRVGAVYHISFPVMNRSSFGIYGSLWPVLNRALMACIWYGVQGWIGGECVYLMILAIWPSFGTRPSLTKEIALGGTVNYLIGFILFWAGSLPFIWFPVHKVRHLFTVKAVVAPTAGIAFLVWALVRAGGAGKIIHQPAKAKGSELAWAIITGIMSSVSNFATLIVNDPDFSRFASKPSDALLPQFITIPLGFGLTSLIGILVGSASAVIYPELGAVWNPLQLLNAFITEDGHGSAGARAGVFLIAAAFVVAQLGTNIAANSISAGTDLTALLPRYINIRRGGYICAVIGIAICPWQFVAGSSTFTTYLSAYSVFLSAIAGPMIIDYYCVRKGYLQARDLYSADVNGPYYGRFGIQWRGYVAYICGILINVVGFAGACGASVPIGATYIYRLNFFTGFIVSGGVYWVLCSISPVKAQNPVGAWLEAPEPDEEDLSNVVSHGKNVGEYTSGVDVEQGGFFRKKMDAITKAL</sequence>
<name>A0A4S9XPF7_AURPU</name>
<feature type="transmembrane region" description="Helical" evidence="6">
    <location>
        <begin position="618"/>
        <end position="644"/>
    </location>
</feature>
<feature type="transmembrane region" description="Helical" evidence="6">
    <location>
        <begin position="771"/>
        <end position="796"/>
    </location>
</feature>
<comment type="subcellular location">
    <subcellularLocation>
        <location evidence="1">Membrane</location>
        <topology evidence="1">Multi-pass membrane protein</topology>
    </subcellularLocation>
</comment>
<comment type="similarity">
    <text evidence="2">Belongs to the purine-cytosine permease (2.A.39) family.</text>
</comment>
<evidence type="ECO:0000256" key="4">
    <source>
        <dbReference type="ARBA" id="ARBA00022989"/>
    </source>
</evidence>
<dbReference type="CDD" id="cd11482">
    <property type="entry name" value="SLC-NCS1sbd_NRT1-like"/>
    <property type="match status" value="1"/>
</dbReference>
<dbReference type="FunFam" id="1.10.4160.10:FF:000001">
    <property type="entry name" value="Uracil permease, putative"/>
    <property type="match status" value="1"/>
</dbReference>
<organism evidence="7 8">
    <name type="scientific">Aureobasidium pullulans</name>
    <name type="common">Black yeast</name>
    <name type="synonym">Pullularia pullulans</name>
    <dbReference type="NCBI Taxonomy" id="5580"/>
    <lineage>
        <taxon>Eukaryota</taxon>
        <taxon>Fungi</taxon>
        <taxon>Dikarya</taxon>
        <taxon>Ascomycota</taxon>
        <taxon>Pezizomycotina</taxon>
        <taxon>Dothideomycetes</taxon>
        <taxon>Dothideomycetidae</taxon>
        <taxon>Dothideales</taxon>
        <taxon>Saccotheciaceae</taxon>
        <taxon>Aureobasidium</taxon>
    </lineage>
</organism>
<feature type="transmembrane region" description="Helical" evidence="6">
    <location>
        <begin position="973"/>
        <end position="993"/>
    </location>
</feature>
<dbReference type="InterPro" id="IPR001248">
    <property type="entry name" value="Pur-cyt_permease"/>
</dbReference>
<feature type="transmembrane region" description="Helical" evidence="6">
    <location>
        <begin position="825"/>
        <end position="845"/>
    </location>
</feature>
<evidence type="ECO:0000256" key="5">
    <source>
        <dbReference type="ARBA" id="ARBA00023136"/>
    </source>
</evidence>
<dbReference type="Gene3D" id="1.10.4160.10">
    <property type="entry name" value="Hydantoin permease"/>
    <property type="match status" value="1"/>
</dbReference>
<evidence type="ECO:0000313" key="7">
    <source>
        <dbReference type="EMBL" id="THZ79964.1"/>
    </source>
</evidence>
<feature type="transmembrane region" description="Helical" evidence="6">
    <location>
        <begin position="566"/>
        <end position="597"/>
    </location>
</feature>
<dbReference type="EMBL" id="QZBS01000001">
    <property type="protein sequence ID" value="THZ79964.1"/>
    <property type="molecule type" value="Genomic_DNA"/>
</dbReference>
<dbReference type="InterPro" id="IPR012681">
    <property type="entry name" value="NCS1"/>
</dbReference>
<dbReference type="NCBIfam" id="TIGR00800">
    <property type="entry name" value="ncs1"/>
    <property type="match status" value="1"/>
</dbReference>
<feature type="transmembrane region" description="Helical" evidence="6">
    <location>
        <begin position="866"/>
        <end position="884"/>
    </location>
</feature>
<dbReference type="InterPro" id="IPR045225">
    <property type="entry name" value="Uracil/uridine/allantoin_perm"/>
</dbReference>
<dbReference type="GO" id="GO:0015205">
    <property type="term" value="F:nucleobase transmembrane transporter activity"/>
    <property type="evidence" value="ECO:0007669"/>
    <property type="project" value="TreeGrafter"/>
</dbReference>
<evidence type="ECO:0000313" key="8">
    <source>
        <dbReference type="Proteomes" id="UP000309734"/>
    </source>
</evidence>
<dbReference type="Gene3D" id="3.80.10.10">
    <property type="entry name" value="Ribonuclease Inhibitor"/>
    <property type="match status" value="1"/>
</dbReference>
<dbReference type="PANTHER" id="PTHR30618:SF2">
    <property type="entry name" value="ALLANTOIN PERMEASE-RELATED"/>
    <property type="match status" value="1"/>
</dbReference>
<feature type="transmembrane region" description="Helical" evidence="6">
    <location>
        <begin position="731"/>
        <end position="751"/>
    </location>
</feature>
<evidence type="ECO:0000256" key="2">
    <source>
        <dbReference type="ARBA" id="ARBA00008974"/>
    </source>
</evidence>
<feature type="transmembrane region" description="Helical" evidence="6">
    <location>
        <begin position="896"/>
        <end position="915"/>
    </location>
</feature>
<feature type="transmembrane region" description="Helical" evidence="6">
    <location>
        <begin position="945"/>
        <end position="967"/>
    </location>
</feature>
<dbReference type="PANTHER" id="PTHR30618">
    <property type="entry name" value="NCS1 FAMILY PURINE/PYRIMIDINE TRANSPORTER"/>
    <property type="match status" value="1"/>
</dbReference>
<dbReference type="Proteomes" id="UP000309734">
    <property type="component" value="Unassembled WGS sequence"/>
</dbReference>
<accession>A0A4S9XPF7</accession>
<protein>
    <submittedName>
        <fullName evidence="7">NCS1 nucleoside transporter family</fullName>
    </submittedName>
</protein>